<dbReference type="OrthoDB" id="9768696at2"/>
<protein>
    <recommendedName>
        <fullName evidence="4">Carboxyltransferase domain-containing protein</fullName>
    </recommendedName>
</protein>
<evidence type="ECO:0000313" key="6">
    <source>
        <dbReference type="Proteomes" id="UP000234341"/>
    </source>
</evidence>
<dbReference type="Gene3D" id="2.40.100.10">
    <property type="entry name" value="Cyclophilin-like"/>
    <property type="match status" value="1"/>
</dbReference>
<dbReference type="InterPro" id="IPR052708">
    <property type="entry name" value="PxpC"/>
</dbReference>
<feature type="domain" description="Carboxyltransferase" evidence="4">
    <location>
        <begin position="25"/>
        <end position="320"/>
    </location>
</feature>
<dbReference type="Proteomes" id="UP000234341">
    <property type="component" value="Unassembled WGS sequence"/>
</dbReference>
<keyword evidence="1" id="KW-0547">Nucleotide-binding</keyword>
<dbReference type="EMBL" id="PJRP01000014">
    <property type="protein sequence ID" value="PLP97987.1"/>
    <property type="molecule type" value="Genomic_DNA"/>
</dbReference>
<dbReference type="GO" id="GO:0005524">
    <property type="term" value="F:ATP binding"/>
    <property type="evidence" value="ECO:0007669"/>
    <property type="project" value="UniProtKB-KW"/>
</dbReference>
<dbReference type="SMART" id="SM00797">
    <property type="entry name" value="AHS2"/>
    <property type="match status" value="1"/>
</dbReference>
<keyword evidence="3" id="KW-0067">ATP-binding</keyword>
<accession>A0A2N5C723</accession>
<dbReference type="RefSeq" id="WP_101684077.1">
    <property type="nucleotide sequence ID" value="NZ_PJRP01000014.1"/>
</dbReference>
<evidence type="ECO:0000259" key="4">
    <source>
        <dbReference type="SMART" id="SM00797"/>
    </source>
</evidence>
<dbReference type="AlphaFoldDB" id="A0A2N5C723"/>
<evidence type="ECO:0000313" key="5">
    <source>
        <dbReference type="EMBL" id="PLP97987.1"/>
    </source>
</evidence>
<proteinExistence type="predicted"/>
<name>A0A2N5C723_9BURK</name>
<dbReference type="SUPFAM" id="SSF50891">
    <property type="entry name" value="Cyclophilin-like"/>
    <property type="match status" value="1"/>
</dbReference>
<dbReference type="InterPro" id="IPR029000">
    <property type="entry name" value="Cyclophilin-like_dom_sf"/>
</dbReference>
<dbReference type="PANTHER" id="PTHR43309:SF3">
    <property type="entry name" value="5-OXOPROLINASE SUBUNIT C"/>
    <property type="match status" value="1"/>
</dbReference>
<reference evidence="5 6" key="1">
    <citation type="submission" date="2017-12" db="EMBL/GenBank/DDBJ databases">
        <title>Genome sequence of the active heterotrophic nitrifier-denitrifier, Cupriavidus pauculus UM1.</title>
        <authorList>
            <person name="Putonti C."/>
            <person name="Castignetti D."/>
        </authorList>
    </citation>
    <scope>NUCLEOTIDE SEQUENCE [LARGE SCALE GENOMIC DNA]</scope>
    <source>
        <strain evidence="5 6">UM1</strain>
    </source>
</reference>
<evidence type="ECO:0000256" key="3">
    <source>
        <dbReference type="ARBA" id="ARBA00022840"/>
    </source>
</evidence>
<comment type="caution">
    <text evidence="5">The sequence shown here is derived from an EMBL/GenBank/DDBJ whole genome shotgun (WGS) entry which is preliminary data.</text>
</comment>
<dbReference type="NCBIfam" id="TIGR00724">
    <property type="entry name" value="urea_amlyse_rel"/>
    <property type="match status" value="1"/>
</dbReference>
<organism evidence="5 6">
    <name type="scientific">Cupriavidus pauculus</name>
    <dbReference type="NCBI Taxonomy" id="82633"/>
    <lineage>
        <taxon>Bacteria</taxon>
        <taxon>Pseudomonadati</taxon>
        <taxon>Pseudomonadota</taxon>
        <taxon>Betaproteobacteria</taxon>
        <taxon>Burkholderiales</taxon>
        <taxon>Burkholderiaceae</taxon>
        <taxon>Cupriavidus</taxon>
    </lineage>
</organism>
<dbReference type="Pfam" id="PF02626">
    <property type="entry name" value="CT_A_B"/>
    <property type="match status" value="1"/>
</dbReference>
<evidence type="ECO:0000256" key="1">
    <source>
        <dbReference type="ARBA" id="ARBA00022741"/>
    </source>
</evidence>
<sequence length="337" mass="35603">MNTMRVDRPGMLSVLQDDGRYGYQRFGVPVNGAMDEWSHRLANVLVGNAADCAALEITLNGPTVRFAQDTLIAVTGADIVVTAAGVQLPTHCAVMVRHDVPIAFGHCRRGARAYLAVRGGFSPDAVLGSRSTNMRAGFGGVAGRALRTGDRVAVASPYREMLPLARMMVQSAMATVAAPRPAGVDGPDVSDVSDAIRFLPGPQWDRFTPAARKAFEQETFTVSSQSDRMGYRLEGPALALSVPLEMVSEAVSFGTVQVPPGGAPIVLMADRQSVGGYPKIAYVISADLPRLAQSMPGTALRFRAVTPDAAQQELLAMEDRLGAIASEAARLLGPSPA</sequence>
<dbReference type="InterPro" id="IPR003778">
    <property type="entry name" value="CT_A_B"/>
</dbReference>
<evidence type="ECO:0000256" key="2">
    <source>
        <dbReference type="ARBA" id="ARBA00022801"/>
    </source>
</evidence>
<dbReference type="GO" id="GO:0016787">
    <property type="term" value="F:hydrolase activity"/>
    <property type="evidence" value="ECO:0007669"/>
    <property type="project" value="UniProtKB-KW"/>
</dbReference>
<gene>
    <name evidence="5" type="ORF">CYJ10_24765</name>
</gene>
<dbReference type="PANTHER" id="PTHR43309">
    <property type="entry name" value="5-OXOPROLINASE SUBUNIT C"/>
    <property type="match status" value="1"/>
</dbReference>
<keyword evidence="2" id="KW-0378">Hydrolase</keyword>